<comment type="caution">
    <text evidence="3">The sequence shown here is derived from an EMBL/GenBank/DDBJ whole genome shotgun (WGS) entry which is preliminary data.</text>
</comment>
<dbReference type="EMBL" id="ABLC01000036">
    <property type="protein sequence ID" value="EDT04457.1"/>
    <property type="molecule type" value="Genomic_DNA"/>
</dbReference>
<dbReference type="AlphaFoldDB" id="B1FD81"/>
<evidence type="ECO:0000256" key="1">
    <source>
        <dbReference type="SAM" id="MobiDB-lite"/>
    </source>
</evidence>
<organism evidence="3 4">
    <name type="scientific">Burkholderia ambifaria IOP40-10</name>
    <dbReference type="NCBI Taxonomy" id="396596"/>
    <lineage>
        <taxon>Bacteria</taxon>
        <taxon>Pseudomonadati</taxon>
        <taxon>Pseudomonadota</taxon>
        <taxon>Betaproteobacteria</taxon>
        <taxon>Burkholderiales</taxon>
        <taxon>Burkholderiaceae</taxon>
        <taxon>Burkholderia</taxon>
        <taxon>Burkholderia cepacia complex</taxon>
    </lineage>
</organism>
<dbReference type="RefSeq" id="WP_006751188.1">
    <property type="nucleotide sequence ID" value="NZ_ABLC01000036.1"/>
</dbReference>
<feature type="chain" id="PRO_5002763448" evidence="2">
    <location>
        <begin position="22"/>
        <end position="262"/>
    </location>
</feature>
<dbReference type="PATRIC" id="fig|396596.7.peg.5795"/>
<evidence type="ECO:0000313" key="4">
    <source>
        <dbReference type="Proteomes" id="UP000005463"/>
    </source>
</evidence>
<accession>B1FD81</accession>
<protein>
    <submittedName>
        <fullName evidence="3">Uncharacterized protein</fullName>
    </submittedName>
</protein>
<feature type="signal peptide" evidence="2">
    <location>
        <begin position="1"/>
        <end position="21"/>
    </location>
</feature>
<feature type="region of interest" description="Disordered" evidence="1">
    <location>
        <begin position="54"/>
        <end position="82"/>
    </location>
</feature>
<feature type="compositionally biased region" description="Polar residues" evidence="1">
    <location>
        <begin position="54"/>
        <end position="72"/>
    </location>
</feature>
<sequence length="262" mass="28121">MKAVTAAAVATATVASNLSYAQPVPASDLPAALPGGLRYAQPDDAPQMAPALTSRLNSAQQAGSPTNQSVSPQGGKEATKMISRPKTPIEFVRNLKVIFDHDLLLRDDFYTDASLKNAFNLEDTGVIRTDEENGDRRISVISSHFLSIFPWVKIPGRDDFMPSAQLVGGKTTHQSGAVTAGVNFGMREGGPNFDETKRIFGGNFVFLMPEPSPHGGPPAATAPHGNETWKYQRIDGKAERNITISFNPSGELSNIIIELMGK</sequence>
<proteinExistence type="predicted"/>
<dbReference type="Proteomes" id="UP000005463">
    <property type="component" value="Unassembled WGS sequence"/>
</dbReference>
<evidence type="ECO:0000313" key="3">
    <source>
        <dbReference type="EMBL" id="EDT04457.1"/>
    </source>
</evidence>
<reference evidence="3 4" key="1">
    <citation type="submission" date="2008-03" db="EMBL/GenBank/DDBJ databases">
        <title>Sequencing of the draft genome and assembly of Burkholderia ambifaria IOP40-10.</title>
        <authorList>
            <consortium name="US DOE Joint Genome Institute (JGI-PGF)"/>
            <person name="Copeland A."/>
            <person name="Lucas S."/>
            <person name="Lapidus A."/>
            <person name="Glavina del Rio T."/>
            <person name="Dalin E."/>
            <person name="Tice H."/>
            <person name="Bruce D."/>
            <person name="Goodwin L."/>
            <person name="Pitluck S."/>
            <person name="Larimer F."/>
            <person name="Land M.L."/>
            <person name="Hauser L."/>
            <person name="Tiedje J."/>
            <person name="Richardson P."/>
        </authorList>
    </citation>
    <scope>NUCLEOTIDE SEQUENCE [LARGE SCALE GENOMIC DNA]</scope>
    <source>
        <strain evidence="3 4">IOP40-10</strain>
    </source>
</reference>
<keyword evidence="2" id="KW-0732">Signal</keyword>
<gene>
    <name evidence="3" type="ORF">BamIOP4010DRAFT_1990</name>
</gene>
<evidence type="ECO:0000256" key="2">
    <source>
        <dbReference type="SAM" id="SignalP"/>
    </source>
</evidence>
<name>B1FD81_9BURK</name>